<evidence type="ECO:0000313" key="2">
    <source>
        <dbReference type="EMBL" id="WAP69862.1"/>
    </source>
</evidence>
<organism evidence="2 3">
    <name type="scientific">Jiella pelagia</name>
    <dbReference type="NCBI Taxonomy" id="2986949"/>
    <lineage>
        <taxon>Bacteria</taxon>
        <taxon>Pseudomonadati</taxon>
        <taxon>Pseudomonadota</taxon>
        <taxon>Alphaproteobacteria</taxon>
        <taxon>Hyphomicrobiales</taxon>
        <taxon>Aurantimonadaceae</taxon>
        <taxon>Jiella</taxon>
    </lineage>
</organism>
<protein>
    <recommendedName>
        <fullName evidence="4">Relaxase/Mobilisation nuclease domain-containing protein</fullName>
    </recommendedName>
</protein>
<accession>A0ABY7C188</accession>
<gene>
    <name evidence="2" type="ORF">OH818_06630</name>
</gene>
<evidence type="ECO:0008006" key="4">
    <source>
        <dbReference type="Google" id="ProtNLM"/>
    </source>
</evidence>
<dbReference type="EMBL" id="CP114029">
    <property type="protein sequence ID" value="WAP69862.1"/>
    <property type="molecule type" value="Genomic_DNA"/>
</dbReference>
<feature type="compositionally biased region" description="Basic and acidic residues" evidence="1">
    <location>
        <begin position="316"/>
        <end position="327"/>
    </location>
</feature>
<evidence type="ECO:0000256" key="1">
    <source>
        <dbReference type="SAM" id="MobiDB-lite"/>
    </source>
</evidence>
<reference evidence="2" key="1">
    <citation type="submission" date="2022-12" db="EMBL/GenBank/DDBJ databases">
        <title>Jiella pelagia sp. nov., isolated from phosphonate enriched culture of Northwest Pacific surface seawater.</title>
        <authorList>
            <person name="Shin D.Y."/>
            <person name="Hwang C.Y."/>
        </authorList>
    </citation>
    <scope>NUCLEOTIDE SEQUENCE</scope>
    <source>
        <strain evidence="2">HL-NP1</strain>
    </source>
</reference>
<keyword evidence="3" id="KW-1185">Reference proteome</keyword>
<feature type="region of interest" description="Disordered" evidence="1">
    <location>
        <begin position="265"/>
        <end position="354"/>
    </location>
</feature>
<dbReference type="RefSeq" id="WP_268882291.1">
    <property type="nucleotide sequence ID" value="NZ_CP114029.1"/>
</dbReference>
<proteinExistence type="predicted"/>
<evidence type="ECO:0000313" key="3">
    <source>
        <dbReference type="Proteomes" id="UP001164020"/>
    </source>
</evidence>
<name>A0ABY7C188_9HYPH</name>
<sequence>MIVKAYRLWASWRLNRFSGHIFRGTENDHIRVLRGSERDLAFFQATARRAGRKFGVRHIIFSPAGIAHVDDFLGLIDLAAGEFSFDPAVCVAVLHTKQRRSGNGHLHLHLLVPEVDPVSGKSLSSSFSFLRHEKMARIGEYRLGEPFLRGRHLKPVAARLKKENRTVWDALIKAFPDLRPGSREGFSHPLAARAKREADVDLPEVRNFLRTVWQRSNRSVDMTKRAIAQMGLTLKPGNKRGIILLMKGDTQLGALHRLLDAPSKEIGRSFGDDRPEAEFGRHHPRGHERNLETAEGFRKRGGEHYRAPHHHRNPARHSEGTGGRAERAGGAASATGRAAVHPIGSQPLPPPSRLDRAELLSQRKRALDIAEPAFSRCLAYIDEQKRAVTQAQNRVRFDESDLLDEEAAVAAELRLAHDRVREMKTALRTLEKEEAASKSKQRGTRWWNFFRPHPKGADTAKPRLEAARMAKENAEKISSELRASLSRIRERREGRAYHHHLTKAAEEDRLKERMEALLALRTSLVREPDLAYKGLSHFKNAVAKLGRRGLPGEGIGEPELQGPRY</sequence>
<feature type="compositionally biased region" description="Basic and acidic residues" evidence="1">
    <location>
        <begin position="265"/>
        <end position="306"/>
    </location>
</feature>
<dbReference type="Proteomes" id="UP001164020">
    <property type="component" value="Chromosome"/>
</dbReference>
<feature type="compositionally biased region" description="Low complexity" evidence="1">
    <location>
        <begin position="328"/>
        <end position="339"/>
    </location>
</feature>